<dbReference type="Proteomes" id="UP000298111">
    <property type="component" value="Unassembled WGS sequence"/>
</dbReference>
<dbReference type="SMART" id="SM00387">
    <property type="entry name" value="HATPase_c"/>
    <property type="match status" value="1"/>
</dbReference>
<dbReference type="SMART" id="SM00304">
    <property type="entry name" value="HAMP"/>
    <property type="match status" value="1"/>
</dbReference>
<evidence type="ECO:0000259" key="15">
    <source>
        <dbReference type="PROSITE" id="PS50885"/>
    </source>
</evidence>
<evidence type="ECO:0000256" key="6">
    <source>
        <dbReference type="ARBA" id="ARBA00022679"/>
    </source>
</evidence>
<dbReference type="Pfam" id="PF00672">
    <property type="entry name" value="HAMP"/>
    <property type="match status" value="1"/>
</dbReference>
<organism evidence="16 17">
    <name type="scientific">Streptomyces albus</name>
    <dbReference type="NCBI Taxonomy" id="1888"/>
    <lineage>
        <taxon>Bacteria</taxon>
        <taxon>Bacillati</taxon>
        <taxon>Actinomycetota</taxon>
        <taxon>Actinomycetes</taxon>
        <taxon>Kitasatosporales</taxon>
        <taxon>Streptomycetaceae</taxon>
        <taxon>Streptomyces</taxon>
    </lineage>
</organism>
<keyword evidence="9 16" id="KW-0418">Kinase</keyword>
<evidence type="ECO:0000256" key="10">
    <source>
        <dbReference type="ARBA" id="ARBA00022840"/>
    </source>
</evidence>
<evidence type="ECO:0000256" key="1">
    <source>
        <dbReference type="ARBA" id="ARBA00000085"/>
    </source>
</evidence>
<dbReference type="Pfam" id="PF00512">
    <property type="entry name" value="HisKA"/>
    <property type="match status" value="1"/>
</dbReference>
<keyword evidence="11 13" id="KW-1133">Transmembrane helix</keyword>
<dbReference type="PANTHER" id="PTHR44936:SF9">
    <property type="entry name" value="SENSOR PROTEIN CREC"/>
    <property type="match status" value="1"/>
</dbReference>
<dbReference type="InterPro" id="IPR003661">
    <property type="entry name" value="HisK_dim/P_dom"/>
</dbReference>
<comment type="caution">
    <text evidence="16">The sequence shown here is derived from an EMBL/GenBank/DDBJ whole genome shotgun (WGS) entry which is preliminary data.</text>
</comment>
<dbReference type="AlphaFoldDB" id="A0A8H1LMZ3"/>
<name>A0A8H1LMZ3_9ACTN</name>
<dbReference type="InterPro" id="IPR036890">
    <property type="entry name" value="HATPase_C_sf"/>
</dbReference>
<keyword evidence="8" id="KW-0547">Nucleotide-binding</keyword>
<dbReference type="Gene3D" id="3.30.565.10">
    <property type="entry name" value="Histidine kinase-like ATPase, C-terminal domain"/>
    <property type="match status" value="1"/>
</dbReference>
<dbReference type="InterPro" id="IPR003594">
    <property type="entry name" value="HATPase_dom"/>
</dbReference>
<dbReference type="SMART" id="SM00388">
    <property type="entry name" value="HisKA"/>
    <property type="match status" value="1"/>
</dbReference>
<dbReference type="EC" id="2.7.13.3" evidence="3"/>
<evidence type="ECO:0000256" key="12">
    <source>
        <dbReference type="ARBA" id="ARBA00023012"/>
    </source>
</evidence>
<keyword evidence="5" id="KW-0597">Phosphoprotein</keyword>
<dbReference type="SUPFAM" id="SSF158472">
    <property type="entry name" value="HAMP domain-like"/>
    <property type="match status" value="1"/>
</dbReference>
<dbReference type="PROSITE" id="PS50885">
    <property type="entry name" value="HAMP"/>
    <property type="match status" value="1"/>
</dbReference>
<evidence type="ECO:0000259" key="14">
    <source>
        <dbReference type="PROSITE" id="PS50109"/>
    </source>
</evidence>
<dbReference type="PANTHER" id="PTHR44936">
    <property type="entry name" value="SENSOR PROTEIN CREC"/>
    <property type="match status" value="1"/>
</dbReference>
<evidence type="ECO:0000256" key="3">
    <source>
        <dbReference type="ARBA" id="ARBA00012438"/>
    </source>
</evidence>
<dbReference type="Pfam" id="PF02518">
    <property type="entry name" value="HATPase_c"/>
    <property type="match status" value="1"/>
</dbReference>
<dbReference type="CDD" id="cd00082">
    <property type="entry name" value="HisKA"/>
    <property type="match status" value="1"/>
</dbReference>
<evidence type="ECO:0000256" key="13">
    <source>
        <dbReference type="SAM" id="Phobius"/>
    </source>
</evidence>
<dbReference type="InterPro" id="IPR036097">
    <property type="entry name" value="HisK_dim/P_sf"/>
</dbReference>
<dbReference type="RefSeq" id="WP_016467020.1">
    <property type="nucleotide sequence ID" value="NZ_BNEJ01000017.1"/>
</dbReference>
<evidence type="ECO:0000313" key="17">
    <source>
        <dbReference type="Proteomes" id="UP000298111"/>
    </source>
</evidence>
<evidence type="ECO:0000256" key="2">
    <source>
        <dbReference type="ARBA" id="ARBA00004651"/>
    </source>
</evidence>
<evidence type="ECO:0000256" key="7">
    <source>
        <dbReference type="ARBA" id="ARBA00022692"/>
    </source>
</evidence>
<dbReference type="PROSITE" id="PS50109">
    <property type="entry name" value="HIS_KIN"/>
    <property type="match status" value="1"/>
</dbReference>
<dbReference type="GO" id="GO:0005524">
    <property type="term" value="F:ATP binding"/>
    <property type="evidence" value="ECO:0007669"/>
    <property type="project" value="UniProtKB-KW"/>
</dbReference>
<dbReference type="CDD" id="cd06225">
    <property type="entry name" value="HAMP"/>
    <property type="match status" value="1"/>
</dbReference>
<reference evidence="16 17" key="1">
    <citation type="submission" date="2018-10" db="EMBL/GenBank/DDBJ databases">
        <title>Isolation of pseudouridimycin from Streptomyces albus DSM 40763.</title>
        <authorList>
            <person name="Rosenqvist P."/>
            <person name="Metsae-Ketelae M."/>
            <person name="Virta P."/>
        </authorList>
    </citation>
    <scope>NUCLEOTIDE SEQUENCE [LARGE SCALE GENOMIC DNA]</scope>
    <source>
        <strain evidence="16 17">DSM 40763</strain>
    </source>
</reference>
<dbReference type="GeneID" id="75185642"/>
<accession>A0A8H1LMZ3</accession>
<dbReference type="InterPro" id="IPR003660">
    <property type="entry name" value="HAMP_dom"/>
</dbReference>
<gene>
    <name evidence="16" type="ORF">D8771_04955</name>
</gene>
<proteinExistence type="predicted"/>
<evidence type="ECO:0000256" key="9">
    <source>
        <dbReference type="ARBA" id="ARBA00022777"/>
    </source>
</evidence>
<evidence type="ECO:0000256" key="5">
    <source>
        <dbReference type="ARBA" id="ARBA00022553"/>
    </source>
</evidence>
<evidence type="ECO:0000313" key="16">
    <source>
        <dbReference type="EMBL" id="TGG87101.1"/>
    </source>
</evidence>
<keyword evidence="6" id="KW-0808">Transferase</keyword>
<dbReference type="SUPFAM" id="SSF47384">
    <property type="entry name" value="Homodimeric domain of signal transducing histidine kinase"/>
    <property type="match status" value="1"/>
</dbReference>
<evidence type="ECO:0000256" key="4">
    <source>
        <dbReference type="ARBA" id="ARBA00022475"/>
    </source>
</evidence>
<feature type="domain" description="HAMP" evidence="15">
    <location>
        <begin position="167"/>
        <end position="216"/>
    </location>
</feature>
<dbReference type="InterPro" id="IPR050980">
    <property type="entry name" value="2C_sensor_his_kinase"/>
</dbReference>
<dbReference type="Gene3D" id="1.10.287.130">
    <property type="match status" value="1"/>
</dbReference>
<sequence length="425" mass="46115">MGRLRTLLHWRSLHWKIASLVAVACTAVALTVGLLVHRSTLERSMNDGAAKAEADLAVTIERYERDGREPDGVVRDATELPDELLRRLRDRPARAAETPVTWYDSDPYDPCMWAARYHRGRPFAECIDMTSDLLTRQALDRHMWKYSLVVLGIVVPVSALAAELPHRRLRAVARTARRISDGDLSARTAVKGTGDEISVISATVNAMADSLHGRLRAEQRFTADVAHELRTPLMGLVTASELLPPSEATDLVRDRVAVLRNLVEDLLEISRLDAGAETPDTRPVPLADVVRDCLARTGLDSSFTADAGPLVDTDPRRLDRIVTNLVVNAHRHGRAPVEVTVAGPTVTVRDHGSGFPARLLAEGPRRFATGASERGHGHGLGLTIALAQAEVIGARLEFANAPDGGAVAVLSLRGRQPADTQPIGT</sequence>
<comment type="subcellular location">
    <subcellularLocation>
        <location evidence="2">Cell membrane</location>
        <topology evidence="2">Multi-pass membrane protein</topology>
    </subcellularLocation>
</comment>
<keyword evidence="12" id="KW-0902">Two-component regulatory system</keyword>
<dbReference type="SUPFAM" id="SSF55874">
    <property type="entry name" value="ATPase domain of HSP90 chaperone/DNA topoisomerase II/histidine kinase"/>
    <property type="match status" value="1"/>
</dbReference>
<feature type="domain" description="Histidine kinase" evidence="14">
    <location>
        <begin position="224"/>
        <end position="416"/>
    </location>
</feature>
<dbReference type="Gene3D" id="1.10.8.500">
    <property type="entry name" value="HAMP domain in histidine kinase"/>
    <property type="match status" value="1"/>
</dbReference>
<keyword evidence="4" id="KW-1003">Cell membrane</keyword>
<dbReference type="InterPro" id="IPR005467">
    <property type="entry name" value="His_kinase_dom"/>
</dbReference>
<dbReference type="GO" id="GO:0005886">
    <property type="term" value="C:plasma membrane"/>
    <property type="evidence" value="ECO:0007669"/>
    <property type="project" value="UniProtKB-SubCell"/>
</dbReference>
<dbReference type="GO" id="GO:0000155">
    <property type="term" value="F:phosphorelay sensor kinase activity"/>
    <property type="evidence" value="ECO:0007669"/>
    <property type="project" value="InterPro"/>
</dbReference>
<comment type="catalytic activity">
    <reaction evidence="1">
        <text>ATP + protein L-histidine = ADP + protein N-phospho-L-histidine.</text>
        <dbReference type="EC" id="2.7.13.3"/>
    </reaction>
</comment>
<protein>
    <recommendedName>
        <fullName evidence="3">histidine kinase</fullName>
        <ecNumber evidence="3">2.7.13.3</ecNumber>
    </recommendedName>
</protein>
<keyword evidence="7 13" id="KW-0812">Transmembrane</keyword>
<feature type="transmembrane region" description="Helical" evidence="13">
    <location>
        <begin position="13"/>
        <end position="36"/>
    </location>
</feature>
<evidence type="ECO:0000256" key="11">
    <source>
        <dbReference type="ARBA" id="ARBA00022989"/>
    </source>
</evidence>
<dbReference type="EMBL" id="RCIY01000029">
    <property type="protein sequence ID" value="TGG87101.1"/>
    <property type="molecule type" value="Genomic_DNA"/>
</dbReference>
<evidence type="ECO:0000256" key="8">
    <source>
        <dbReference type="ARBA" id="ARBA00022741"/>
    </source>
</evidence>
<keyword evidence="10" id="KW-0067">ATP-binding</keyword>
<keyword evidence="13" id="KW-0472">Membrane</keyword>